<dbReference type="OrthoDB" id="674604at2759"/>
<accession>A0A4S8KJT8</accession>
<name>A0A4S8KJT8_DENBC</name>
<proteinExistence type="predicted"/>
<dbReference type="PANTHER" id="PTHR10622:SF10">
    <property type="entry name" value="HET DOMAIN-CONTAINING PROTEIN"/>
    <property type="match status" value="1"/>
</dbReference>
<dbReference type="EMBL" id="ML181772">
    <property type="protein sequence ID" value="THU75631.1"/>
    <property type="molecule type" value="Genomic_DNA"/>
</dbReference>
<evidence type="ECO:0008006" key="3">
    <source>
        <dbReference type="Google" id="ProtNLM"/>
    </source>
</evidence>
<keyword evidence="2" id="KW-1185">Reference proteome</keyword>
<organism evidence="1 2">
    <name type="scientific">Dendrothele bispora (strain CBS 962.96)</name>
    <dbReference type="NCBI Taxonomy" id="1314807"/>
    <lineage>
        <taxon>Eukaryota</taxon>
        <taxon>Fungi</taxon>
        <taxon>Dikarya</taxon>
        <taxon>Basidiomycota</taxon>
        <taxon>Agaricomycotina</taxon>
        <taxon>Agaricomycetes</taxon>
        <taxon>Agaricomycetidae</taxon>
        <taxon>Agaricales</taxon>
        <taxon>Agaricales incertae sedis</taxon>
        <taxon>Dendrothele</taxon>
    </lineage>
</organism>
<reference evidence="1 2" key="1">
    <citation type="journal article" date="2019" name="Nat. Ecol. Evol.">
        <title>Megaphylogeny resolves global patterns of mushroom evolution.</title>
        <authorList>
            <person name="Varga T."/>
            <person name="Krizsan K."/>
            <person name="Foldi C."/>
            <person name="Dima B."/>
            <person name="Sanchez-Garcia M."/>
            <person name="Sanchez-Ramirez S."/>
            <person name="Szollosi G.J."/>
            <person name="Szarkandi J.G."/>
            <person name="Papp V."/>
            <person name="Albert L."/>
            <person name="Andreopoulos W."/>
            <person name="Angelini C."/>
            <person name="Antonin V."/>
            <person name="Barry K.W."/>
            <person name="Bougher N.L."/>
            <person name="Buchanan P."/>
            <person name="Buyck B."/>
            <person name="Bense V."/>
            <person name="Catcheside P."/>
            <person name="Chovatia M."/>
            <person name="Cooper J."/>
            <person name="Damon W."/>
            <person name="Desjardin D."/>
            <person name="Finy P."/>
            <person name="Geml J."/>
            <person name="Haridas S."/>
            <person name="Hughes K."/>
            <person name="Justo A."/>
            <person name="Karasinski D."/>
            <person name="Kautmanova I."/>
            <person name="Kiss B."/>
            <person name="Kocsube S."/>
            <person name="Kotiranta H."/>
            <person name="LaButti K.M."/>
            <person name="Lechner B.E."/>
            <person name="Liimatainen K."/>
            <person name="Lipzen A."/>
            <person name="Lukacs Z."/>
            <person name="Mihaltcheva S."/>
            <person name="Morgado L.N."/>
            <person name="Niskanen T."/>
            <person name="Noordeloos M.E."/>
            <person name="Ohm R.A."/>
            <person name="Ortiz-Santana B."/>
            <person name="Ovrebo C."/>
            <person name="Racz N."/>
            <person name="Riley R."/>
            <person name="Savchenko A."/>
            <person name="Shiryaev A."/>
            <person name="Soop K."/>
            <person name="Spirin V."/>
            <person name="Szebenyi C."/>
            <person name="Tomsovsky M."/>
            <person name="Tulloss R.E."/>
            <person name="Uehling J."/>
            <person name="Grigoriev I.V."/>
            <person name="Vagvolgyi C."/>
            <person name="Papp T."/>
            <person name="Martin F.M."/>
            <person name="Miettinen O."/>
            <person name="Hibbett D.S."/>
            <person name="Nagy L.G."/>
        </authorList>
    </citation>
    <scope>NUCLEOTIDE SEQUENCE [LARGE SCALE GENOMIC DNA]</scope>
    <source>
        <strain evidence="1 2">CBS 962.96</strain>
    </source>
</reference>
<evidence type="ECO:0000313" key="1">
    <source>
        <dbReference type="EMBL" id="THU75631.1"/>
    </source>
</evidence>
<dbReference type="PANTHER" id="PTHR10622">
    <property type="entry name" value="HET DOMAIN-CONTAINING PROTEIN"/>
    <property type="match status" value="1"/>
</dbReference>
<gene>
    <name evidence="1" type="ORF">K435DRAFT_771488</name>
</gene>
<protein>
    <recommendedName>
        <fullName evidence="3">Heterokaryon incompatibility domain-containing protein</fullName>
    </recommendedName>
</protein>
<dbReference type="Proteomes" id="UP000297245">
    <property type="component" value="Unassembled WGS sequence"/>
</dbReference>
<dbReference type="AlphaFoldDB" id="A0A4S8KJT8"/>
<sequence>MILQCSGIPKIVESSWFQRGWTVQELVAPTLVIFFDAKWTPFGDRHSLGRIIAEATGIRRDVLSGVTPLEDIRVEERFCWSVGRVTTVPEDRAYCLLGLLNVQMELYENEGEETAFDRLGGVLRTQYAGSEQIRFLEHATDGKSIIACLADVRESLQTAERFGRFFPFKGWPAWSLKFDRRTSKRVGSSYIEF</sequence>
<evidence type="ECO:0000313" key="2">
    <source>
        <dbReference type="Proteomes" id="UP000297245"/>
    </source>
</evidence>